<evidence type="ECO:0008006" key="3">
    <source>
        <dbReference type="Google" id="ProtNLM"/>
    </source>
</evidence>
<accession>A0A317FCD5</accession>
<evidence type="ECO:0000313" key="1">
    <source>
        <dbReference type="EMBL" id="PWS36153.1"/>
    </source>
</evidence>
<sequence>MMSRIETPAPAPAPHVAALPESPFAANLMLSEMAAQITQEMLDFSGRRMRAQMEFVSSMPVGDVKGMMEAQFRFLAQASQDYAQEMVQVGEVIRRITDGQSAPRG</sequence>
<dbReference type="Proteomes" id="UP000245765">
    <property type="component" value="Unassembled WGS sequence"/>
</dbReference>
<name>A0A317FCD5_9PROT</name>
<dbReference type="EMBL" id="QGNA01000003">
    <property type="protein sequence ID" value="PWS36153.1"/>
    <property type="molecule type" value="Genomic_DNA"/>
</dbReference>
<organism evidence="1 2">
    <name type="scientific">Falsiroseomonas bella</name>
    <dbReference type="NCBI Taxonomy" id="2184016"/>
    <lineage>
        <taxon>Bacteria</taxon>
        <taxon>Pseudomonadati</taxon>
        <taxon>Pseudomonadota</taxon>
        <taxon>Alphaproteobacteria</taxon>
        <taxon>Acetobacterales</taxon>
        <taxon>Roseomonadaceae</taxon>
        <taxon>Falsiroseomonas</taxon>
    </lineage>
</organism>
<reference evidence="2" key="1">
    <citation type="submission" date="2018-05" db="EMBL/GenBank/DDBJ databases">
        <authorList>
            <person name="Du Z."/>
            <person name="Wang X."/>
        </authorList>
    </citation>
    <scope>NUCLEOTIDE SEQUENCE [LARGE SCALE GENOMIC DNA]</scope>
    <source>
        <strain evidence="2">CQN31</strain>
    </source>
</reference>
<evidence type="ECO:0000313" key="2">
    <source>
        <dbReference type="Proteomes" id="UP000245765"/>
    </source>
</evidence>
<keyword evidence="2" id="KW-1185">Reference proteome</keyword>
<protein>
    <recommendedName>
        <fullName evidence="3">Phasin domain-containing protein</fullName>
    </recommendedName>
</protein>
<comment type="caution">
    <text evidence="1">The sequence shown here is derived from an EMBL/GenBank/DDBJ whole genome shotgun (WGS) entry which is preliminary data.</text>
</comment>
<dbReference type="AlphaFoldDB" id="A0A317FCD5"/>
<proteinExistence type="predicted"/>
<gene>
    <name evidence="1" type="ORF">DFH01_13185</name>
</gene>